<dbReference type="Proteomes" id="UP001217185">
    <property type="component" value="Plasmid unnamed1"/>
</dbReference>
<geneLocation type="plasmid" evidence="1 2">
    <name>unnamed1</name>
</geneLocation>
<accession>A0AC61Z062</accession>
<proteinExistence type="predicted"/>
<sequence>MVAHVKSLGFASHSKGGKPITHIKEHIKYIELDRDHHRTPPELFTAAQDKIQRIEFFKKLNEQPKRGVVGHKLVISLSEDEQGRFATDLKELVRDTMNRFEGKHNVKLDWVAAVHDDKGHPHAHVVIRGYNEDGKQVGLYPSHLKDLQSFAEQEKERQFERSKSRSKSRDFLKELAEEIELEPSIPFTQKKRRRNKEQEQQQEEKQRPQRQRRDYEMER</sequence>
<evidence type="ECO:0000313" key="1">
    <source>
        <dbReference type="EMBL" id="WGE08903.1"/>
    </source>
</evidence>
<protein>
    <submittedName>
        <fullName evidence="1">Relaxase/mobilization nuclease domain-containing protein</fullName>
    </submittedName>
</protein>
<keyword evidence="1" id="KW-0614">Plasmid</keyword>
<organism evidence="1 2">
    <name type="scientific">Bacillus subtilis</name>
    <dbReference type="NCBI Taxonomy" id="1423"/>
    <lineage>
        <taxon>Bacteria</taxon>
        <taxon>Bacillati</taxon>
        <taxon>Bacillota</taxon>
        <taxon>Bacilli</taxon>
        <taxon>Bacillales</taxon>
        <taxon>Bacillaceae</taxon>
        <taxon>Bacillus</taxon>
    </lineage>
</organism>
<name>A0AC61Z062_BACIU</name>
<reference evidence="1" key="1">
    <citation type="submission" date="2025-02" db="EMBL/GenBank/DDBJ databases">
        <title>Complete genome sequences of 52 Bacillus and Priestia strains isolated from West-African fermentations and 26 reference strains from the DSMZ collection.</title>
        <authorList>
            <person name="Wiedenbein E.S."/>
            <person name="Canoy T.S."/>
            <person name="Hui Y."/>
            <person name="Parkouda C."/>
            <person name="Dawende C."/>
            <person name="Ametefe E."/>
            <person name="Jespersen L."/>
            <person name="Nielsen D.S."/>
        </authorList>
    </citation>
    <scope>NUCLEOTIDE SEQUENCE</scope>
    <source>
        <strain evidence="1">PRO122</strain>
    </source>
</reference>
<evidence type="ECO:0000313" key="2">
    <source>
        <dbReference type="Proteomes" id="UP001217185"/>
    </source>
</evidence>
<dbReference type="EMBL" id="CP121758">
    <property type="protein sequence ID" value="WGE08903.1"/>
    <property type="molecule type" value="Genomic_DNA"/>
</dbReference>
<gene>
    <name evidence="1" type="ORF">P5658_25735</name>
</gene>